<dbReference type="GO" id="GO:0016491">
    <property type="term" value="F:oxidoreductase activity"/>
    <property type="evidence" value="ECO:0007669"/>
    <property type="project" value="UniProtKB-KW"/>
</dbReference>
<proteinExistence type="inferred from homology"/>
<dbReference type="GO" id="GO:0046872">
    <property type="term" value="F:metal ion binding"/>
    <property type="evidence" value="ECO:0007669"/>
    <property type="project" value="UniProtKB-KW"/>
</dbReference>
<dbReference type="AlphaFoldDB" id="A0A6P8B7Q1"/>
<comment type="similarity">
    <text evidence="1 2">Belongs to the iron/ascorbate-dependent oxidoreductase family.</text>
</comment>
<evidence type="ECO:0000313" key="4">
    <source>
        <dbReference type="Proteomes" id="UP000515153"/>
    </source>
</evidence>
<dbReference type="GO" id="GO:0044283">
    <property type="term" value="P:small molecule biosynthetic process"/>
    <property type="evidence" value="ECO:0007669"/>
    <property type="project" value="UniProtKB-ARBA"/>
</dbReference>
<dbReference type="GeneID" id="41960426"/>
<dbReference type="Gene3D" id="2.60.120.330">
    <property type="entry name" value="B-lactam Antibiotic, Isopenicillin N Synthase, Chain"/>
    <property type="match status" value="1"/>
</dbReference>
<reference evidence="4 5" key="1">
    <citation type="journal article" date="2019" name="Mol. Biol. Evol.">
        <title>Blast fungal genomes show frequent chromosomal changes, gene gains and losses, and effector gene turnover.</title>
        <authorList>
            <person name="Gomez Luciano L.B."/>
            <person name="Jason Tsai I."/>
            <person name="Chuma I."/>
            <person name="Tosa Y."/>
            <person name="Chen Y.H."/>
            <person name="Li J.Y."/>
            <person name="Li M.Y."/>
            <person name="Jade Lu M.Y."/>
            <person name="Nakayashiki H."/>
            <person name="Li W.H."/>
        </authorList>
    </citation>
    <scope>NUCLEOTIDE SEQUENCE [LARGE SCALE GENOMIC DNA]</scope>
    <source>
        <strain evidence="4 5">NI907</strain>
    </source>
</reference>
<evidence type="ECO:0000313" key="5">
    <source>
        <dbReference type="RefSeq" id="XP_030983039.1"/>
    </source>
</evidence>
<name>A0A6P8B7Q1_PYRGI</name>
<accession>A0A6P8B7Q1</accession>
<organism evidence="4 5">
    <name type="scientific">Pyricularia grisea</name>
    <name type="common">Crabgrass-specific blast fungus</name>
    <name type="synonym">Magnaporthe grisea</name>
    <dbReference type="NCBI Taxonomy" id="148305"/>
    <lineage>
        <taxon>Eukaryota</taxon>
        <taxon>Fungi</taxon>
        <taxon>Dikarya</taxon>
        <taxon>Ascomycota</taxon>
        <taxon>Pezizomycotina</taxon>
        <taxon>Sordariomycetes</taxon>
        <taxon>Sordariomycetidae</taxon>
        <taxon>Magnaporthales</taxon>
        <taxon>Pyriculariaceae</taxon>
        <taxon>Pyricularia</taxon>
    </lineage>
</organism>
<reference evidence="5" key="3">
    <citation type="submission" date="2025-08" db="UniProtKB">
        <authorList>
            <consortium name="RefSeq"/>
        </authorList>
    </citation>
    <scope>IDENTIFICATION</scope>
    <source>
        <strain evidence="5">NI907</strain>
    </source>
</reference>
<dbReference type="SUPFAM" id="SSF51197">
    <property type="entry name" value="Clavaminate synthase-like"/>
    <property type="match status" value="1"/>
</dbReference>
<dbReference type="InterPro" id="IPR005123">
    <property type="entry name" value="Oxoglu/Fe-dep_dioxygenase_dom"/>
</dbReference>
<sequence>MYTQLDFSRFYSDNAAEQKEFCSALVSDLRQHGFARLVNHGVPAVDIDRAFETARIPLYALVLCWDDYRHNIFFELPVDEKLKAPHPPTANPHRGYSAFGIENVSAVSSYNKSSAVPLLKDMKVMHFKPIDSRHPAYPVGAKESYDIGSQRDPLYSNIWPPPGVCDGFQPTFTSFFEVCYQAQLAILEAVAIGLGLPRQIFAELHVDQTNELRLTHYPTVARDEFASSTRIAAHTDFGSITLLFQDSVGGLQAESPPGSGTFVDVASGGPHECILNVGDCLGKWAGLESVYHRVHLPQARAVAGDKRAMVDERYSIAYFGKPDRSASLRPVTGEAKEASYMTAGEFQNMRIQGTY</sequence>
<gene>
    <name evidence="5" type="ORF">PgNI_05486</name>
</gene>
<feature type="domain" description="Fe2OG dioxygenase" evidence="3">
    <location>
        <begin position="208"/>
        <end position="322"/>
    </location>
</feature>
<keyword evidence="2" id="KW-0408">Iron</keyword>
<dbReference type="PANTHER" id="PTHR47990">
    <property type="entry name" value="2-OXOGLUTARATE (2OG) AND FE(II)-DEPENDENT OXYGENASE SUPERFAMILY PROTEIN-RELATED"/>
    <property type="match status" value="1"/>
</dbReference>
<keyword evidence="2" id="KW-0560">Oxidoreductase</keyword>
<dbReference type="InterPro" id="IPR050231">
    <property type="entry name" value="Iron_ascorbate_oxido_reductase"/>
</dbReference>
<keyword evidence="4" id="KW-1185">Reference proteome</keyword>
<dbReference type="RefSeq" id="XP_030983039.1">
    <property type="nucleotide sequence ID" value="XM_031125517.1"/>
</dbReference>
<evidence type="ECO:0000259" key="3">
    <source>
        <dbReference type="PROSITE" id="PS51471"/>
    </source>
</evidence>
<keyword evidence="2" id="KW-0479">Metal-binding</keyword>
<dbReference type="InterPro" id="IPR026992">
    <property type="entry name" value="DIOX_N"/>
</dbReference>
<dbReference type="Pfam" id="PF03171">
    <property type="entry name" value="2OG-FeII_Oxy"/>
    <property type="match status" value="1"/>
</dbReference>
<evidence type="ECO:0000256" key="1">
    <source>
        <dbReference type="ARBA" id="ARBA00008056"/>
    </source>
</evidence>
<reference evidence="5" key="2">
    <citation type="submission" date="2019-10" db="EMBL/GenBank/DDBJ databases">
        <authorList>
            <consortium name="NCBI Genome Project"/>
        </authorList>
    </citation>
    <scope>NUCLEOTIDE SEQUENCE</scope>
    <source>
        <strain evidence="5">NI907</strain>
    </source>
</reference>
<dbReference type="Pfam" id="PF14226">
    <property type="entry name" value="DIOX_N"/>
    <property type="match status" value="1"/>
</dbReference>
<dbReference type="Proteomes" id="UP000515153">
    <property type="component" value="Chromosome I"/>
</dbReference>
<dbReference type="InterPro" id="IPR044861">
    <property type="entry name" value="IPNS-like_FE2OG_OXY"/>
</dbReference>
<protein>
    <recommendedName>
        <fullName evidence="3">Fe2OG dioxygenase domain-containing protein</fullName>
    </recommendedName>
</protein>
<dbReference type="KEGG" id="pgri:PgNI_05486"/>
<dbReference type="PROSITE" id="PS51471">
    <property type="entry name" value="FE2OG_OXY"/>
    <property type="match status" value="1"/>
</dbReference>
<dbReference type="InterPro" id="IPR027443">
    <property type="entry name" value="IPNS-like_sf"/>
</dbReference>
<evidence type="ECO:0000256" key="2">
    <source>
        <dbReference type="RuleBase" id="RU003682"/>
    </source>
</evidence>